<accession>A0A5K7ZGT6</accession>
<dbReference type="PANTHER" id="PTHR39556:SF1">
    <property type="entry name" value="PROTEIN, PUTATIVE-RELATED"/>
    <property type="match status" value="1"/>
</dbReference>
<dbReference type="Proteomes" id="UP000427769">
    <property type="component" value="Chromosome"/>
</dbReference>
<keyword evidence="3" id="KW-1185">Reference proteome</keyword>
<feature type="transmembrane region" description="Helical" evidence="1">
    <location>
        <begin position="164"/>
        <end position="197"/>
    </location>
</feature>
<dbReference type="AlphaFoldDB" id="A0A5K7ZGT6"/>
<reference evidence="2 3" key="1">
    <citation type="submission" date="2019-11" db="EMBL/GenBank/DDBJ databases">
        <title>Comparative genomics of hydrocarbon-degrading Desulfosarcina strains.</title>
        <authorList>
            <person name="Watanabe M."/>
            <person name="Kojima H."/>
            <person name="Fukui M."/>
        </authorList>
    </citation>
    <scope>NUCLEOTIDE SEQUENCE [LARGE SCALE GENOMIC DNA]</scope>
    <source>
        <strain evidence="2 3">PP31</strain>
    </source>
</reference>
<feature type="transmembrane region" description="Helical" evidence="1">
    <location>
        <begin position="97"/>
        <end position="118"/>
    </location>
</feature>
<feature type="transmembrane region" description="Helical" evidence="1">
    <location>
        <begin position="368"/>
        <end position="386"/>
    </location>
</feature>
<keyword evidence="1" id="KW-0812">Transmembrane</keyword>
<evidence type="ECO:0000256" key="1">
    <source>
        <dbReference type="SAM" id="Phobius"/>
    </source>
</evidence>
<dbReference type="KEGG" id="dwd:DSCW_63100"/>
<dbReference type="RefSeq" id="WP_155307477.1">
    <property type="nucleotide sequence ID" value="NZ_AP021875.1"/>
</dbReference>
<keyword evidence="1" id="KW-1133">Transmembrane helix</keyword>
<feature type="transmembrane region" description="Helical" evidence="1">
    <location>
        <begin position="222"/>
        <end position="244"/>
    </location>
</feature>
<feature type="transmembrane region" description="Helical" evidence="1">
    <location>
        <begin position="289"/>
        <end position="306"/>
    </location>
</feature>
<dbReference type="InterPro" id="IPR007294">
    <property type="entry name" value="DUF401"/>
</dbReference>
<dbReference type="EMBL" id="AP021875">
    <property type="protein sequence ID" value="BBO78893.1"/>
    <property type="molecule type" value="Genomic_DNA"/>
</dbReference>
<feature type="transmembrane region" description="Helical" evidence="1">
    <location>
        <begin position="406"/>
        <end position="425"/>
    </location>
</feature>
<feature type="transmembrane region" description="Helical" evidence="1">
    <location>
        <begin position="256"/>
        <end position="277"/>
    </location>
</feature>
<feature type="transmembrane region" description="Helical" evidence="1">
    <location>
        <begin position="66"/>
        <end position="85"/>
    </location>
</feature>
<name>A0A5K7ZGT6_9BACT</name>
<sequence>MNFLTTIPAFIRILIVFAVILVSIHRKMALGHCFSLGAFVLGILFGMTPLSIFRSVAVALSHPKTLSLAVVVSLILVLSHSLEAAGQMQRLLDRFQGLIRIQAISIIVFPALIGLLPMPGGAIFSAPMVKNLGNRGQLNAADLSYVNYWFRHIWEYWWPLYPGILLITAISGLNLWSLVLKSLPMTIVAVIVGYWPLRGKLSFSSRKPLNAKSIVNRSSWPFFVELTPIWMVIVLGVAIGAGLSHLNMFGNIAKEAGLIIALVLAILLVWHTNGVSATTRRKILLNRKLGSLVYMVASILIFKGILEDSQAVVAVSTDLLRWGIPLVVVAVALPMLVGIVSGITIAFVGTTFPILISLIQASSANTAVLPYLVLGLVSGFVGVLFSPLHVCLLLSNEYFETSLEQVYPRLVVPCLVMVVAALIYFRMLT</sequence>
<feature type="transmembrane region" description="Helical" evidence="1">
    <location>
        <begin position="36"/>
        <end position="60"/>
    </location>
</feature>
<proteinExistence type="predicted"/>
<dbReference type="OrthoDB" id="367235at2"/>
<keyword evidence="1" id="KW-0472">Membrane</keyword>
<organism evidence="2 3">
    <name type="scientific">Desulfosarcina widdelii</name>
    <dbReference type="NCBI Taxonomy" id="947919"/>
    <lineage>
        <taxon>Bacteria</taxon>
        <taxon>Pseudomonadati</taxon>
        <taxon>Thermodesulfobacteriota</taxon>
        <taxon>Desulfobacteria</taxon>
        <taxon>Desulfobacterales</taxon>
        <taxon>Desulfosarcinaceae</taxon>
        <taxon>Desulfosarcina</taxon>
    </lineage>
</organism>
<gene>
    <name evidence="2" type="ORF">DSCW_63100</name>
</gene>
<evidence type="ECO:0000313" key="3">
    <source>
        <dbReference type="Proteomes" id="UP000427769"/>
    </source>
</evidence>
<protein>
    <recommendedName>
        <fullName evidence="4">DUF401 family protein</fullName>
    </recommendedName>
</protein>
<dbReference type="PANTHER" id="PTHR39556">
    <property type="entry name" value="PROTEIN, PUTATIVE-RELATED"/>
    <property type="match status" value="1"/>
</dbReference>
<dbReference type="Pfam" id="PF04165">
    <property type="entry name" value="DUF401"/>
    <property type="match status" value="1"/>
</dbReference>
<feature type="transmembrane region" description="Helical" evidence="1">
    <location>
        <begin position="326"/>
        <end position="356"/>
    </location>
</feature>
<evidence type="ECO:0008006" key="4">
    <source>
        <dbReference type="Google" id="ProtNLM"/>
    </source>
</evidence>
<evidence type="ECO:0000313" key="2">
    <source>
        <dbReference type="EMBL" id="BBO78893.1"/>
    </source>
</evidence>
<feature type="transmembrane region" description="Helical" evidence="1">
    <location>
        <begin position="6"/>
        <end position="24"/>
    </location>
</feature>